<evidence type="ECO:0000313" key="3">
    <source>
        <dbReference type="Proteomes" id="UP000276770"/>
    </source>
</evidence>
<evidence type="ECO:0000256" key="1">
    <source>
        <dbReference type="SAM" id="Phobius"/>
    </source>
</evidence>
<keyword evidence="3" id="KW-1185">Reference proteome</keyword>
<feature type="transmembrane region" description="Helical" evidence="1">
    <location>
        <begin position="210"/>
        <end position="230"/>
    </location>
</feature>
<evidence type="ECO:0008006" key="4">
    <source>
        <dbReference type="Google" id="ProtNLM"/>
    </source>
</evidence>
<feature type="transmembrane region" description="Helical" evidence="1">
    <location>
        <begin position="145"/>
        <end position="166"/>
    </location>
</feature>
<dbReference type="RefSeq" id="WP_121679036.1">
    <property type="nucleotide sequence ID" value="NZ_RCVZ01000002.1"/>
</dbReference>
<feature type="transmembrane region" description="Helical" evidence="1">
    <location>
        <begin position="118"/>
        <end position="133"/>
    </location>
</feature>
<feature type="transmembrane region" description="Helical" evidence="1">
    <location>
        <begin position="70"/>
        <end position="98"/>
    </location>
</feature>
<dbReference type="EMBL" id="RCVZ01000002">
    <property type="protein sequence ID" value="RLQ97087.1"/>
    <property type="molecule type" value="Genomic_DNA"/>
</dbReference>
<feature type="transmembrane region" description="Helical" evidence="1">
    <location>
        <begin position="269"/>
        <end position="287"/>
    </location>
</feature>
<dbReference type="OrthoDB" id="2352496at2"/>
<feature type="transmembrane region" description="Helical" evidence="1">
    <location>
        <begin position="12"/>
        <end position="37"/>
    </location>
</feature>
<keyword evidence="1" id="KW-1133">Transmembrane helix</keyword>
<dbReference type="AlphaFoldDB" id="A0A3L7K1X1"/>
<proteinExistence type="predicted"/>
<name>A0A3L7K1X1_9BACI</name>
<accession>A0A3L7K1X1</accession>
<feature type="transmembrane region" description="Helical" evidence="1">
    <location>
        <begin position="178"/>
        <end position="198"/>
    </location>
</feature>
<gene>
    <name evidence="2" type="ORF">D9X91_02700</name>
</gene>
<comment type="caution">
    <text evidence="2">The sequence shown here is derived from an EMBL/GenBank/DDBJ whole genome shotgun (WGS) entry which is preliminary data.</text>
</comment>
<reference evidence="2 3" key="1">
    <citation type="submission" date="2018-10" db="EMBL/GenBank/DDBJ databases">
        <title>Falsibacillus sp. genome draft.</title>
        <authorList>
            <person name="Shi S."/>
        </authorList>
    </citation>
    <scope>NUCLEOTIDE SEQUENCE [LARGE SCALE GENOMIC DNA]</scope>
    <source>
        <strain evidence="2 3">GY 10110</strain>
    </source>
</reference>
<dbReference type="Proteomes" id="UP000276770">
    <property type="component" value="Unassembled WGS sequence"/>
</dbReference>
<organism evidence="2 3">
    <name type="scientific">Falsibacillus albus</name>
    <dbReference type="NCBI Taxonomy" id="2478915"/>
    <lineage>
        <taxon>Bacteria</taxon>
        <taxon>Bacillati</taxon>
        <taxon>Bacillota</taxon>
        <taxon>Bacilli</taxon>
        <taxon>Bacillales</taxon>
        <taxon>Bacillaceae</taxon>
        <taxon>Falsibacillus</taxon>
    </lineage>
</organism>
<feature type="transmembrane region" description="Helical" evidence="1">
    <location>
        <begin position="43"/>
        <end position="63"/>
    </location>
</feature>
<keyword evidence="1" id="KW-0812">Transmembrane</keyword>
<protein>
    <recommendedName>
        <fullName evidence="4">DUF4129 domain-containing protein</fullName>
    </recommendedName>
</protein>
<keyword evidence="1" id="KW-0472">Membrane</keyword>
<evidence type="ECO:0000313" key="2">
    <source>
        <dbReference type="EMBL" id="RLQ97087.1"/>
    </source>
</evidence>
<sequence>MDIVKNTRSRELIVRVMFKITAETILLLLFLMPFLFINKHEYMAAPILLSVSISVLAMLLLLTRINKPSILLISIPLQAAAGMAMGIDWWIILAVSLFMYARLKTIVQDSLFELDSTTVLYTALFMGICEYFLSKGFSPSGEDWILMLLLLQVFVYTYGSFMEKWISGPDQSKPFGPFILQSLAFIGIFLSIVFGVIYFSQYFHNGVNGLLILIIRVLSFATIPIIEWVIDKLLSKGWSKKLEKAIQDDSTDKNNQEHEVFQNASNGEWLEVFFVLLVIAVVIITVYKYRHWKFEISNTISPNDEFPTLSKKLKNTFFQEKINRYHYSKAENKVRQMALKMNKLAANKSIKKKKNETFRDWVLNNRLHFPEYSLRIYERVRYGHETITKDELVQFETSIKSLKEEIKKRK</sequence>